<comment type="caution">
    <text evidence="1">The sequence shown here is derived from an EMBL/GenBank/DDBJ whole genome shotgun (WGS) entry which is preliminary data.</text>
</comment>
<accession>A0A3M7SYP7</accession>
<gene>
    <name evidence="1" type="ORF">BpHYR1_010732</name>
</gene>
<keyword evidence="2" id="KW-1185">Reference proteome</keyword>
<reference evidence="1 2" key="1">
    <citation type="journal article" date="2018" name="Sci. Rep.">
        <title>Genomic signatures of local adaptation to the degree of environmental predictability in rotifers.</title>
        <authorList>
            <person name="Franch-Gras L."/>
            <person name="Hahn C."/>
            <person name="Garcia-Roger E.M."/>
            <person name="Carmona M.J."/>
            <person name="Serra M."/>
            <person name="Gomez A."/>
        </authorList>
    </citation>
    <scope>NUCLEOTIDE SEQUENCE [LARGE SCALE GENOMIC DNA]</scope>
    <source>
        <strain evidence="1">HYR1</strain>
    </source>
</reference>
<protein>
    <submittedName>
        <fullName evidence="1">Uncharacterized protein</fullName>
    </submittedName>
</protein>
<dbReference type="Proteomes" id="UP000276133">
    <property type="component" value="Unassembled WGS sequence"/>
</dbReference>
<dbReference type="EMBL" id="REGN01000570">
    <property type="protein sequence ID" value="RNA40904.1"/>
    <property type="molecule type" value="Genomic_DNA"/>
</dbReference>
<organism evidence="1 2">
    <name type="scientific">Brachionus plicatilis</name>
    <name type="common">Marine rotifer</name>
    <name type="synonym">Brachionus muelleri</name>
    <dbReference type="NCBI Taxonomy" id="10195"/>
    <lineage>
        <taxon>Eukaryota</taxon>
        <taxon>Metazoa</taxon>
        <taxon>Spiralia</taxon>
        <taxon>Gnathifera</taxon>
        <taxon>Rotifera</taxon>
        <taxon>Eurotatoria</taxon>
        <taxon>Monogononta</taxon>
        <taxon>Pseudotrocha</taxon>
        <taxon>Ploima</taxon>
        <taxon>Brachionidae</taxon>
        <taxon>Brachionus</taxon>
    </lineage>
</organism>
<evidence type="ECO:0000313" key="1">
    <source>
        <dbReference type="EMBL" id="RNA40904.1"/>
    </source>
</evidence>
<name>A0A3M7SYP7_BRAPC</name>
<sequence length="77" mass="9200">MAYPNNNFNKLNFIAFFLLFKKKDKNQLNHSRLHLRIKLISEKHIFDHLSILILVLLSSIETVKSLSYSHRDYNIEI</sequence>
<dbReference type="AlphaFoldDB" id="A0A3M7SYP7"/>
<proteinExistence type="predicted"/>
<evidence type="ECO:0000313" key="2">
    <source>
        <dbReference type="Proteomes" id="UP000276133"/>
    </source>
</evidence>